<evidence type="ECO:0000313" key="3">
    <source>
        <dbReference type="Proteomes" id="UP000486351"/>
    </source>
</evidence>
<dbReference type="Proteomes" id="UP000486351">
    <property type="component" value="Unassembled WGS sequence"/>
</dbReference>
<feature type="chain" id="PRO_5026298033" description="RxLR effector protein" evidence="1">
    <location>
        <begin position="21"/>
        <end position="93"/>
    </location>
</feature>
<feature type="signal peptide" evidence="1">
    <location>
        <begin position="1"/>
        <end position="20"/>
    </location>
</feature>
<evidence type="ECO:0008006" key="4">
    <source>
        <dbReference type="Google" id="ProtNLM"/>
    </source>
</evidence>
<reference evidence="2 3" key="1">
    <citation type="submission" date="2018-09" db="EMBL/GenBank/DDBJ databases">
        <title>Genomic investigation of the strawberry pathogen Phytophthora fragariae indicates pathogenicity is determined by transcriptional variation in three key races.</title>
        <authorList>
            <person name="Adams T.M."/>
            <person name="Armitage A.D."/>
            <person name="Sobczyk M.K."/>
            <person name="Bates H.J."/>
            <person name="Dunwell J.M."/>
            <person name="Nellist C.F."/>
            <person name="Harrison R.J."/>
        </authorList>
    </citation>
    <scope>NUCLEOTIDE SEQUENCE [LARGE SCALE GENOMIC DNA]</scope>
    <source>
        <strain evidence="2 3">NOV-77</strain>
    </source>
</reference>
<evidence type="ECO:0000313" key="2">
    <source>
        <dbReference type="EMBL" id="KAE9354685.1"/>
    </source>
</evidence>
<comment type="caution">
    <text evidence="2">The sequence shown here is derived from an EMBL/GenBank/DDBJ whole genome shotgun (WGS) entry which is preliminary data.</text>
</comment>
<dbReference type="AlphaFoldDB" id="A0A6G0SBM1"/>
<name>A0A6G0SBM1_9STRA</name>
<protein>
    <recommendedName>
        <fullName evidence="4">RxLR effector protein</fullName>
    </recommendedName>
</protein>
<accession>A0A6G0SBM1</accession>
<dbReference type="EMBL" id="QXFY01000150">
    <property type="protein sequence ID" value="KAE9354685.1"/>
    <property type="molecule type" value="Genomic_DNA"/>
</dbReference>
<proteinExistence type="predicted"/>
<evidence type="ECO:0000256" key="1">
    <source>
        <dbReference type="SAM" id="SignalP"/>
    </source>
</evidence>
<gene>
    <name evidence="2" type="ORF">PF008_g4419</name>
</gene>
<organism evidence="2 3">
    <name type="scientific">Phytophthora fragariae</name>
    <dbReference type="NCBI Taxonomy" id="53985"/>
    <lineage>
        <taxon>Eukaryota</taxon>
        <taxon>Sar</taxon>
        <taxon>Stramenopiles</taxon>
        <taxon>Oomycota</taxon>
        <taxon>Peronosporomycetes</taxon>
        <taxon>Peronosporales</taxon>
        <taxon>Peronosporaceae</taxon>
        <taxon>Phytophthora</taxon>
    </lineage>
</organism>
<sequence>MRLTFILVVVVVAILHTTGASLPLTKDSKAGIQKDEYDIDDFDDFIGDAVKKLKSAAMRASTKAGIRSVVSAKGLYKIYSPVSKARAIPTCQC</sequence>
<keyword evidence="1" id="KW-0732">Signal</keyword>